<dbReference type="STRING" id="983966.A0A0H5C415"/>
<reference evidence="2" key="1">
    <citation type="submission" date="2014-12" db="EMBL/GenBank/DDBJ databases">
        <authorList>
            <person name="Jaenicke S."/>
        </authorList>
    </citation>
    <scope>NUCLEOTIDE SEQUENCE [LARGE SCALE GENOMIC DNA]</scope>
    <source>
        <strain evidence="2">CBS1600</strain>
    </source>
</reference>
<gene>
    <name evidence="2" type="ORF">BN1211_2833</name>
    <name evidence="3" type="ORF">CYBJADRAFT_123730</name>
</gene>
<evidence type="ECO:0000259" key="1">
    <source>
        <dbReference type="Pfam" id="PF13462"/>
    </source>
</evidence>
<dbReference type="InterPro" id="IPR012336">
    <property type="entry name" value="Thioredoxin-like_fold"/>
</dbReference>
<feature type="domain" description="Thioredoxin-like fold" evidence="1">
    <location>
        <begin position="21"/>
        <end position="187"/>
    </location>
</feature>
<evidence type="ECO:0000313" key="3">
    <source>
        <dbReference type="EMBL" id="ODV75321.1"/>
    </source>
</evidence>
<accession>A0A1E4S723</accession>
<keyword evidence="5" id="KW-1185">Reference proteome</keyword>
<dbReference type="Gene3D" id="3.40.30.10">
    <property type="entry name" value="Glutaredoxin"/>
    <property type="match status" value="1"/>
</dbReference>
<dbReference type="PANTHER" id="PTHR33875">
    <property type="entry name" value="OS09G0542200 PROTEIN"/>
    <property type="match status" value="1"/>
</dbReference>
<dbReference type="InterPro" id="IPR036249">
    <property type="entry name" value="Thioredoxin-like_sf"/>
</dbReference>
<dbReference type="OrthoDB" id="37297at2759"/>
<dbReference type="GeneID" id="30986892"/>
<reference evidence="4" key="2">
    <citation type="journal article" date="2015" name="J. Biotechnol.">
        <title>The structure of the Cyberlindnera jadinii genome and its relation to Candida utilis analyzed by the occurrence of single nucleotide polymorphisms.</title>
        <authorList>
            <person name="Rupp O."/>
            <person name="Brinkrolf K."/>
            <person name="Buerth C."/>
            <person name="Kunigo M."/>
            <person name="Schneider J."/>
            <person name="Jaenicke S."/>
            <person name="Goesmann A."/>
            <person name="Puehler A."/>
            <person name="Jaeger K.-E."/>
            <person name="Ernst J.F."/>
        </authorList>
    </citation>
    <scope>NUCLEOTIDE SEQUENCE [LARGE SCALE GENOMIC DNA]</scope>
    <source>
        <strain evidence="4">ATCC 18201 / CBS 1600 / BCRC 20928 / JCM 3617 / NBRC 0987 / NRRL Y-1542</strain>
    </source>
</reference>
<reference evidence="3 5" key="3">
    <citation type="journal article" date="2016" name="Proc. Natl. Acad. Sci. U.S.A.">
        <title>Comparative genomics of biotechnologically important yeasts.</title>
        <authorList>
            <person name="Riley R."/>
            <person name="Haridas S."/>
            <person name="Wolfe K.H."/>
            <person name="Lopes M.R."/>
            <person name="Hittinger C.T."/>
            <person name="Goeker M."/>
            <person name="Salamov A.A."/>
            <person name="Wisecaver J.H."/>
            <person name="Long T.M."/>
            <person name="Calvey C.H."/>
            <person name="Aerts A.L."/>
            <person name="Barry K.W."/>
            <person name="Choi C."/>
            <person name="Clum A."/>
            <person name="Coughlan A.Y."/>
            <person name="Deshpande S."/>
            <person name="Douglass A.P."/>
            <person name="Hanson S.J."/>
            <person name="Klenk H.-P."/>
            <person name="LaButti K.M."/>
            <person name="Lapidus A."/>
            <person name="Lindquist E.A."/>
            <person name="Lipzen A.M."/>
            <person name="Meier-Kolthoff J.P."/>
            <person name="Ohm R.A."/>
            <person name="Otillar R.P."/>
            <person name="Pangilinan J.L."/>
            <person name="Peng Y."/>
            <person name="Rokas A."/>
            <person name="Rosa C.A."/>
            <person name="Scheuner C."/>
            <person name="Sibirny A.A."/>
            <person name="Slot J.C."/>
            <person name="Stielow J.B."/>
            <person name="Sun H."/>
            <person name="Kurtzman C.P."/>
            <person name="Blackwell M."/>
            <person name="Grigoriev I.V."/>
            <person name="Jeffries T.W."/>
        </authorList>
    </citation>
    <scope>NUCLEOTIDE SEQUENCE [LARGE SCALE GENOMIC DNA]</scope>
    <source>
        <strain evidence="5">ATCC 18201 / CBS 1600 / BCRC 20928 / JCM 3617 / NBRC 0987 / NRRL Y-1542</strain>
        <strain evidence="3">NRRL Y-1542</strain>
    </source>
</reference>
<accession>A0A0H5C415</accession>
<dbReference type="Proteomes" id="UP000094389">
    <property type="component" value="Unassembled WGS sequence"/>
</dbReference>
<name>A0A0H5C415_CYBJN</name>
<sequence>MTLPPKFNASHAVPKFEELKTAPNVIDIYLDYTCPFSAKFFINWYENLYPKLKTDFDSKVQVVFHNYVQVWHPTSNLVHEAGLVVAQLDPESFLDVSYHLFKNIAQFYDTATADLTRNQIYEKIFDSVIAATKPKYTREQFLEKLTINTKVAEDSNSGNAASNDLKVFTRIGRQNGVHVTPTVFFNGFRDTSIESSTPISVIEEKIKALL</sequence>
<evidence type="ECO:0000313" key="4">
    <source>
        <dbReference type="Proteomes" id="UP000038830"/>
    </source>
</evidence>
<protein>
    <recommendedName>
        <fullName evidence="1">Thioredoxin-like fold domain-containing protein</fullName>
    </recommendedName>
</protein>
<dbReference type="SUPFAM" id="SSF52833">
    <property type="entry name" value="Thioredoxin-like"/>
    <property type="match status" value="1"/>
</dbReference>
<evidence type="ECO:0000313" key="2">
    <source>
        <dbReference type="EMBL" id="CEP22467.1"/>
    </source>
</evidence>
<dbReference type="Proteomes" id="UP000038830">
    <property type="component" value="Unassembled WGS sequence"/>
</dbReference>
<dbReference type="Pfam" id="PF13462">
    <property type="entry name" value="Thioredoxin_4"/>
    <property type="match status" value="1"/>
</dbReference>
<dbReference type="OMA" id="IKFSRQN"/>
<dbReference type="AlphaFoldDB" id="A0A0H5C415"/>
<evidence type="ECO:0000313" key="5">
    <source>
        <dbReference type="Proteomes" id="UP000094389"/>
    </source>
</evidence>
<dbReference type="RefSeq" id="XP_020072360.1">
    <property type="nucleotide sequence ID" value="XM_020212496.1"/>
</dbReference>
<dbReference type="EMBL" id="CDQK01000003">
    <property type="protein sequence ID" value="CEP22467.1"/>
    <property type="molecule type" value="Genomic_DNA"/>
</dbReference>
<proteinExistence type="predicted"/>
<organism evidence="2 4">
    <name type="scientific">Cyberlindnera jadinii (strain ATCC 18201 / CBS 1600 / BCRC 20928 / JCM 3617 / NBRC 0987 / NRRL Y-1542)</name>
    <name type="common">Torula yeast</name>
    <name type="synonym">Candida utilis</name>
    <dbReference type="NCBI Taxonomy" id="983966"/>
    <lineage>
        <taxon>Eukaryota</taxon>
        <taxon>Fungi</taxon>
        <taxon>Dikarya</taxon>
        <taxon>Ascomycota</taxon>
        <taxon>Saccharomycotina</taxon>
        <taxon>Saccharomycetes</taxon>
        <taxon>Phaffomycetales</taxon>
        <taxon>Phaffomycetaceae</taxon>
        <taxon>Cyberlindnera</taxon>
    </lineage>
</organism>
<dbReference type="PANTHER" id="PTHR33875:SF2">
    <property type="entry name" value="ACR183CP"/>
    <property type="match status" value="1"/>
</dbReference>
<dbReference type="EMBL" id="KV453926">
    <property type="protein sequence ID" value="ODV75321.1"/>
    <property type="molecule type" value="Genomic_DNA"/>
</dbReference>